<dbReference type="EMBL" id="MT144214">
    <property type="protein sequence ID" value="QJA50724.1"/>
    <property type="molecule type" value="Genomic_DNA"/>
</dbReference>
<protein>
    <submittedName>
        <fullName evidence="2">Uncharacterized protein</fullName>
    </submittedName>
</protein>
<evidence type="ECO:0000313" key="3">
    <source>
        <dbReference type="EMBL" id="QJA61294.1"/>
    </source>
</evidence>
<evidence type="ECO:0000313" key="2">
    <source>
        <dbReference type="EMBL" id="QJA50724.1"/>
    </source>
</evidence>
<proteinExistence type="predicted"/>
<dbReference type="EMBL" id="MT144839">
    <property type="protein sequence ID" value="QJI00265.1"/>
    <property type="molecule type" value="Genomic_DNA"/>
</dbReference>
<reference evidence="2" key="1">
    <citation type="submission" date="2020-03" db="EMBL/GenBank/DDBJ databases">
        <title>The deep terrestrial virosphere.</title>
        <authorList>
            <person name="Holmfeldt K."/>
            <person name="Nilsson E."/>
            <person name="Simone D."/>
            <person name="Lopez-Fernandez M."/>
            <person name="Wu X."/>
            <person name="de Brujin I."/>
            <person name="Lundin D."/>
            <person name="Andersson A."/>
            <person name="Bertilsson S."/>
            <person name="Dopson M."/>
        </authorList>
    </citation>
    <scope>NUCLEOTIDE SEQUENCE</scope>
    <source>
        <strain evidence="5">MM415A00143</strain>
        <strain evidence="3">MM415B00963</strain>
        <strain evidence="2">TM448A01880</strain>
        <strain evidence="4">TM448B01892</strain>
    </source>
</reference>
<evidence type="ECO:0000313" key="5">
    <source>
        <dbReference type="EMBL" id="QJI05383.1"/>
    </source>
</evidence>
<evidence type="ECO:0000313" key="4">
    <source>
        <dbReference type="EMBL" id="QJI00265.1"/>
    </source>
</evidence>
<keyword evidence="1" id="KW-0812">Transmembrane</keyword>
<accession>A0A6H1ZT20</accession>
<gene>
    <name evidence="5" type="ORF">MM415A00143_0058</name>
    <name evidence="3" type="ORF">MM415B00963_0019</name>
    <name evidence="2" type="ORF">TM448A01880_0004</name>
    <name evidence="4" type="ORF">TM448B01892_0011</name>
</gene>
<keyword evidence="1" id="KW-1133">Transmembrane helix</keyword>
<feature type="transmembrane region" description="Helical" evidence="1">
    <location>
        <begin position="273"/>
        <end position="296"/>
    </location>
</feature>
<evidence type="ECO:0000256" key="1">
    <source>
        <dbReference type="SAM" id="Phobius"/>
    </source>
</evidence>
<sequence>MFSPQIAAARLFDILDEQYITDISELPYSSGSPAVEWQESKYGHIQAWVDIVGFRNLSRDGDKYFINGDPVNLAIVQYDTKAWVSGSVQELTPTLTITTNNNYTVASLTVYLYWETMQCYDGDCWEVPHHETATFQDIEKSPELYDKTYKPRINIVEYNNTIEPKIAIQVQEPNASKIIVRYGNKSVTHTLKTYHVNRTEKGIYYANITPLDTWQVQGQDIGRLGDSVLINTNISEVNYSKIEIIVSDIYGTTRADPAEFNITTVTYEPEKIVFNPLLIVFLGIVGTLFCSSAYIIRRIQL</sequence>
<dbReference type="AlphaFoldDB" id="A0A6H1ZT20"/>
<dbReference type="EMBL" id="MT145198">
    <property type="protein sequence ID" value="QJI05383.1"/>
    <property type="molecule type" value="Genomic_DNA"/>
</dbReference>
<organism evidence="2">
    <name type="scientific">viral metagenome</name>
    <dbReference type="NCBI Taxonomy" id="1070528"/>
    <lineage>
        <taxon>unclassified sequences</taxon>
        <taxon>metagenomes</taxon>
        <taxon>organismal metagenomes</taxon>
    </lineage>
</organism>
<dbReference type="EMBL" id="MT141436">
    <property type="protein sequence ID" value="QJA61294.1"/>
    <property type="molecule type" value="Genomic_DNA"/>
</dbReference>
<name>A0A6H1ZT20_9ZZZZ</name>
<keyword evidence="1" id="KW-0472">Membrane</keyword>